<dbReference type="Gene3D" id="3.10.180.10">
    <property type="entry name" value="2,3-Dihydroxybiphenyl 1,2-Dioxygenase, domain 1"/>
    <property type="match status" value="1"/>
</dbReference>
<reference evidence="2 3" key="1">
    <citation type="submission" date="2016-02" db="EMBL/GenBank/DDBJ databases">
        <authorList>
            <consortium name="Pathogen Informatics"/>
        </authorList>
    </citation>
    <scope>NUCLEOTIDE SEQUENCE [LARGE SCALE GENOMIC DNA]</scope>
    <source>
        <strain evidence="2 3">LSS69</strain>
    </source>
</reference>
<dbReference type="InterPro" id="IPR029068">
    <property type="entry name" value="Glyas_Bleomycin-R_OHBP_Dase"/>
</dbReference>
<proteinExistence type="predicted"/>
<dbReference type="Pfam" id="PF00903">
    <property type="entry name" value="Glyoxalase"/>
    <property type="match status" value="1"/>
</dbReference>
<dbReference type="PANTHER" id="PTHR33993:SF14">
    <property type="entry name" value="GB|AAF24581.1"/>
    <property type="match status" value="1"/>
</dbReference>
<dbReference type="PANTHER" id="PTHR33993">
    <property type="entry name" value="GLYOXALASE-RELATED"/>
    <property type="match status" value="1"/>
</dbReference>
<dbReference type="EMBL" id="FIHS01000061">
    <property type="protein sequence ID" value="CYV72779.1"/>
    <property type="molecule type" value="Genomic_DNA"/>
</dbReference>
<sequence>MKFNTVAWFEFGADQPQKVKDFYKEMFGWEYKQNTDLEGVEYDGILTPAAAVPTGGVLGTAGKIEEYATFYVLVEDVPAAIEKAKENGGEVIWGPVTDASNVSFARLKDNTGHQFGVFSAPGIGEY</sequence>
<dbReference type="AlphaFoldDB" id="A0A0Z8KI76"/>
<dbReference type="Proteomes" id="UP000071533">
    <property type="component" value="Unassembled WGS sequence"/>
</dbReference>
<keyword evidence="2" id="KW-0456">Lyase</keyword>
<evidence type="ECO:0000313" key="3">
    <source>
        <dbReference type="Proteomes" id="UP000071533"/>
    </source>
</evidence>
<dbReference type="SUPFAM" id="SSF54593">
    <property type="entry name" value="Glyoxalase/Bleomycin resistance protein/Dihydroxybiphenyl dioxygenase"/>
    <property type="match status" value="1"/>
</dbReference>
<dbReference type="PROSITE" id="PS51819">
    <property type="entry name" value="VOC"/>
    <property type="match status" value="1"/>
</dbReference>
<name>A0A0Z8KI76_STRSU</name>
<feature type="domain" description="VOC" evidence="1">
    <location>
        <begin position="5"/>
        <end position="120"/>
    </location>
</feature>
<evidence type="ECO:0000313" key="2">
    <source>
        <dbReference type="EMBL" id="CYV72779.1"/>
    </source>
</evidence>
<organism evidence="2 3">
    <name type="scientific">Streptococcus suis</name>
    <dbReference type="NCBI Taxonomy" id="1307"/>
    <lineage>
        <taxon>Bacteria</taxon>
        <taxon>Bacillati</taxon>
        <taxon>Bacillota</taxon>
        <taxon>Bacilli</taxon>
        <taxon>Lactobacillales</taxon>
        <taxon>Streptococcaceae</taxon>
        <taxon>Streptococcus</taxon>
    </lineage>
</organism>
<evidence type="ECO:0000259" key="1">
    <source>
        <dbReference type="PROSITE" id="PS51819"/>
    </source>
</evidence>
<accession>A0A0Z8KI76</accession>
<dbReference type="InterPro" id="IPR004360">
    <property type="entry name" value="Glyas_Fos-R_dOase_dom"/>
</dbReference>
<dbReference type="InterPro" id="IPR037523">
    <property type="entry name" value="VOC_core"/>
</dbReference>
<dbReference type="RefSeq" id="WP_044690530.1">
    <property type="nucleotide sequence ID" value="NZ_CEHX01000113.1"/>
</dbReference>
<dbReference type="InterPro" id="IPR052164">
    <property type="entry name" value="Anthracycline_SecMetBiosynth"/>
</dbReference>
<gene>
    <name evidence="2" type="ORF">ERS132431_02311</name>
</gene>
<dbReference type="GO" id="GO:0016829">
    <property type="term" value="F:lyase activity"/>
    <property type="evidence" value="ECO:0007669"/>
    <property type="project" value="UniProtKB-KW"/>
</dbReference>
<protein>
    <submittedName>
        <fullName evidence="2">Predicted enzyme related to lactoylglutathione lyase</fullName>
    </submittedName>
</protein>